<evidence type="ECO:0000313" key="3">
    <source>
        <dbReference type="Proteomes" id="UP000247591"/>
    </source>
</evidence>
<evidence type="ECO:0000313" key="2">
    <source>
        <dbReference type="EMBL" id="PYE11998.1"/>
    </source>
</evidence>
<name>A0A318RFS9_WILLI</name>
<keyword evidence="3" id="KW-1185">Reference proteome</keyword>
<dbReference type="InterPro" id="IPR041311">
    <property type="entry name" value="LPD29"/>
</dbReference>
<dbReference type="AlphaFoldDB" id="A0A318RFS9"/>
<dbReference type="Pfam" id="PF18847">
    <property type="entry name" value="LPD29"/>
    <property type="match status" value="1"/>
</dbReference>
<dbReference type="Proteomes" id="UP000247591">
    <property type="component" value="Unassembled WGS sequence"/>
</dbReference>
<proteinExistence type="predicted"/>
<evidence type="ECO:0000259" key="1">
    <source>
        <dbReference type="Pfam" id="PF18847"/>
    </source>
</evidence>
<organism evidence="2 3">
    <name type="scientific">Williamsia limnetica</name>
    <dbReference type="NCBI Taxonomy" id="882452"/>
    <lineage>
        <taxon>Bacteria</taxon>
        <taxon>Bacillati</taxon>
        <taxon>Actinomycetota</taxon>
        <taxon>Actinomycetes</taxon>
        <taxon>Mycobacteriales</taxon>
        <taxon>Nocardiaceae</taxon>
        <taxon>Williamsia</taxon>
    </lineage>
</organism>
<sequence>MTSYSTKETAAELRKHLRAVWPDVKFSVRCNRGTASAWIGVAWTDGPTYTQAQAQWSQFQGAQFNGMTDSYDLIDAKLVCTDPAELPEVRDYHCDGINGARGFSDEAVQAAARQMLSENREMAAAFAVENIDPDTLTYNTLHRSVAMLTIDPDRWLSYLGEPLPGQPYDMGAAIGSALNITDLAAPTPARTRY</sequence>
<protein>
    <recommendedName>
        <fullName evidence="1">Large polyvalent protein associated domain-containing protein</fullName>
    </recommendedName>
</protein>
<gene>
    <name evidence="2" type="ORF">DFR67_1266</name>
</gene>
<comment type="caution">
    <text evidence="2">The sequence shown here is derived from an EMBL/GenBank/DDBJ whole genome shotgun (WGS) entry which is preliminary data.</text>
</comment>
<dbReference type="OrthoDB" id="5112181at2"/>
<dbReference type="EMBL" id="QJSP01000026">
    <property type="protein sequence ID" value="PYE11998.1"/>
    <property type="molecule type" value="Genomic_DNA"/>
</dbReference>
<feature type="domain" description="Large polyvalent protein associated" evidence="1">
    <location>
        <begin position="4"/>
        <end position="103"/>
    </location>
</feature>
<dbReference type="RefSeq" id="WP_110472729.1">
    <property type="nucleotide sequence ID" value="NZ_QJSP01000026.1"/>
</dbReference>
<accession>A0A318RFS9</accession>
<reference evidence="2 3" key="1">
    <citation type="submission" date="2018-06" db="EMBL/GenBank/DDBJ databases">
        <title>Genomic Encyclopedia of Type Strains, Phase IV (KMG-IV): sequencing the most valuable type-strain genomes for metagenomic binning, comparative biology and taxonomic classification.</title>
        <authorList>
            <person name="Goeker M."/>
        </authorList>
    </citation>
    <scope>NUCLEOTIDE SEQUENCE [LARGE SCALE GENOMIC DNA]</scope>
    <source>
        <strain evidence="2 3">DSM 45521</strain>
    </source>
</reference>